<comment type="caution">
    <text evidence="1">The sequence shown here is derived from an EMBL/GenBank/DDBJ whole genome shotgun (WGS) entry which is preliminary data.</text>
</comment>
<evidence type="ECO:0000313" key="2">
    <source>
        <dbReference type="Proteomes" id="UP001165488"/>
    </source>
</evidence>
<gene>
    <name evidence="1" type="ORF">MM236_18540</name>
</gene>
<keyword evidence="2" id="KW-1185">Reference proteome</keyword>
<sequence length="204" mass="24101">MRYFTYLLILLLFACGKPVQQIVQQIHVNSWLPPLDRGEIILVNLPAGFSQKDYRTFLETLPQELKSYGFREVWDTDYHEIELKSVGIRDFTTERNREKLYAELGVRYLLDLEIVERKYARLSKLGATMLYNESNQNSSVVGSSLWTYPDYWIQTNYRLYDLAEKDVLIDLDVRTTHLDNNTVYPKSIKKDIQTLFMYIYSEGL</sequence>
<protein>
    <recommendedName>
        <fullName evidence="3">Lipoprotein</fullName>
    </recommendedName>
</protein>
<dbReference type="EMBL" id="JAKZGS010000025">
    <property type="protein sequence ID" value="MCH7399999.1"/>
    <property type="molecule type" value="Genomic_DNA"/>
</dbReference>
<proteinExistence type="predicted"/>
<dbReference type="RefSeq" id="WP_241276493.1">
    <property type="nucleotide sequence ID" value="NZ_JAKZGS010000025.1"/>
</dbReference>
<evidence type="ECO:0008006" key="3">
    <source>
        <dbReference type="Google" id="ProtNLM"/>
    </source>
</evidence>
<evidence type="ECO:0000313" key="1">
    <source>
        <dbReference type="EMBL" id="MCH7399999.1"/>
    </source>
</evidence>
<reference evidence="1" key="1">
    <citation type="submission" date="2022-03" db="EMBL/GenBank/DDBJ databases">
        <title>De novo assembled genomes of Belliella spp. (Cyclobacteriaceae) strains.</title>
        <authorList>
            <person name="Szabo A."/>
            <person name="Korponai K."/>
            <person name="Felfoldi T."/>
        </authorList>
    </citation>
    <scope>NUCLEOTIDE SEQUENCE</scope>
    <source>
        <strain evidence="1">DSM 107340</strain>
    </source>
</reference>
<dbReference type="PROSITE" id="PS51257">
    <property type="entry name" value="PROKAR_LIPOPROTEIN"/>
    <property type="match status" value="1"/>
</dbReference>
<organism evidence="1 2">
    <name type="scientific">Belliella calami</name>
    <dbReference type="NCBI Taxonomy" id="2923436"/>
    <lineage>
        <taxon>Bacteria</taxon>
        <taxon>Pseudomonadati</taxon>
        <taxon>Bacteroidota</taxon>
        <taxon>Cytophagia</taxon>
        <taxon>Cytophagales</taxon>
        <taxon>Cyclobacteriaceae</taxon>
        <taxon>Belliella</taxon>
    </lineage>
</organism>
<dbReference type="Proteomes" id="UP001165488">
    <property type="component" value="Unassembled WGS sequence"/>
</dbReference>
<name>A0ABS9UUA0_9BACT</name>
<accession>A0ABS9UUA0</accession>